<dbReference type="OrthoDB" id="2587356at2759"/>
<evidence type="ECO:0000256" key="1">
    <source>
        <dbReference type="ARBA" id="ARBA00022448"/>
    </source>
</evidence>
<dbReference type="EMBL" id="MU004234">
    <property type="protein sequence ID" value="KAF2670236.1"/>
    <property type="molecule type" value="Genomic_DNA"/>
</dbReference>
<reference evidence="3" key="1">
    <citation type="journal article" date="2020" name="Stud. Mycol.">
        <title>101 Dothideomycetes genomes: a test case for predicting lifestyles and emergence of pathogens.</title>
        <authorList>
            <person name="Haridas S."/>
            <person name="Albert R."/>
            <person name="Binder M."/>
            <person name="Bloem J."/>
            <person name="Labutti K."/>
            <person name="Salamov A."/>
            <person name="Andreopoulos B."/>
            <person name="Baker S."/>
            <person name="Barry K."/>
            <person name="Bills G."/>
            <person name="Bluhm B."/>
            <person name="Cannon C."/>
            <person name="Castanera R."/>
            <person name="Culley D."/>
            <person name="Daum C."/>
            <person name="Ezra D."/>
            <person name="Gonzalez J."/>
            <person name="Henrissat B."/>
            <person name="Kuo A."/>
            <person name="Liang C."/>
            <person name="Lipzen A."/>
            <person name="Lutzoni F."/>
            <person name="Magnuson J."/>
            <person name="Mondo S."/>
            <person name="Nolan M."/>
            <person name="Ohm R."/>
            <person name="Pangilinan J."/>
            <person name="Park H.-J."/>
            <person name="Ramirez L."/>
            <person name="Alfaro M."/>
            <person name="Sun H."/>
            <person name="Tritt A."/>
            <person name="Yoshinaga Y."/>
            <person name="Zwiers L.-H."/>
            <person name="Turgeon B."/>
            <person name="Goodwin S."/>
            <person name="Spatafora J."/>
            <person name="Crous P."/>
            <person name="Grigoriev I."/>
        </authorList>
    </citation>
    <scope>NUCLEOTIDE SEQUENCE</scope>
    <source>
        <strain evidence="3">CBS 115976</strain>
    </source>
</reference>
<organism evidence="3 4">
    <name type="scientific">Microthyrium microscopicum</name>
    <dbReference type="NCBI Taxonomy" id="703497"/>
    <lineage>
        <taxon>Eukaryota</taxon>
        <taxon>Fungi</taxon>
        <taxon>Dikarya</taxon>
        <taxon>Ascomycota</taxon>
        <taxon>Pezizomycotina</taxon>
        <taxon>Dothideomycetes</taxon>
        <taxon>Dothideomycetes incertae sedis</taxon>
        <taxon>Microthyriales</taxon>
        <taxon>Microthyriaceae</taxon>
        <taxon>Microthyrium</taxon>
    </lineage>
</organism>
<keyword evidence="2" id="KW-0472">Membrane</keyword>
<evidence type="ECO:0000313" key="4">
    <source>
        <dbReference type="Proteomes" id="UP000799302"/>
    </source>
</evidence>
<dbReference type="GO" id="GO:0022857">
    <property type="term" value="F:transmembrane transporter activity"/>
    <property type="evidence" value="ECO:0007669"/>
    <property type="project" value="InterPro"/>
</dbReference>
<feature type="transmembrane region" description="Helical" evidence="2">
    <location>
        <begin position="137"/>
        <end position="155"/>
    </location>
</feature>
<protein>
    <submittedName>
        <fullName evidence="3">Uncharacterized protein</fullName>
    </submittedName>
</protein>
<gene>
    <name evidence="3" type="ORF">BT63DRAFT_454419</name>
</gene>
<dbReference type="InterPro" id="IPR010573">
    <property type="entry name" value="MFS_Str1/Tri12-like"/>
</dbReference>
<dbReference type="AlphaFoldDB" id="A0A6A6UF33"/>
<keyword evidence="2" id="KW-0812">Transmembrane</keyword>
<sequence length="192" mass="20721">MYRLDNLIGRLGYCRGVDSSWRFSLGYVENVCLTQATFVLEDKDIGVATGFLASTRNWIADVALAIHSTALTNRLATLVPERVSAAAEAARLSIDAVSALLKGFASGSFKDMPGLSPKILEIAMDAYQTAFSNSVRTVYLISIVFGALAIGGACFSPNTESRFNTGVARTIHGNNVTQLEQKTEMMDHDFVA</sequence>
<name>A0A6A6UF33_9PEZI</name>
<accession>A0A6A6UF33</accession>
<evidence type="ECO:0000313" key="3">
    <source>
        <dbReference type="EMBL" id="KAF2670236.1"/>
    </source>
</evidence>
<proteinExistence type="predicted"/>
<evidence type="ECO:0000256" key="2">
    <source>
        <dbReference type="SAM" id="Phobius"/>
    </source>
</evidence>
<keyword evidence="4" id="KW-1185">Reference proteome</keyword>
<keyword evidence="2" id="KW-1133">Transmembrane helix</keyword>
<dbReference type="Proteomes" id="UP000799302">
    <property type="component" value="Unassembled WGS sequence"/>
</dbReference>
<keyword evidence="1" id="KW-0813">Transport</keyword>
<dbReference type="Pfam" id="PF06609">
    <property type="entry name" value="TRI12"/>
    <property type="match status" value="1"/>
</dbReference>